<feature type="transmembrane region" description="Helical" evidence="7">
    <location>
        <begin position="150"/>
        <end position="171"/>
    </location>
</feature>
<dbReference type="GO" id="GO:0017038">
    <property type="term" value="P:protein import"/>
    <property type="evidence" value="ECO:0007669"/>
    <property type="project" value="TreeGrafter"/>
</dbReference>
<evidence type="ECO:0000256" key="4">
    <source>
        <dbReference type="ARBA" id="ARBA00022989"/>
    </source>
</evidence>
<dbReference type="Proteomes" id="UP000325161">
    <property type="component" value="Chromosome"/>
</dbReference>
<evidence type="ECO:0000313" key="10">
    <source>
        <dbReference type="Proteomes" id="UP000325161"/>
    </source>
</evidence>
<dbReference type="AlphaFoldDB" id="A0A5C0B439"/>
<dbReference type="InterPro" id="IPR050790">
    <property type="entry name" value="ExbB/TolQ_transport"/>
</dbReference>
<evidence type="ECO:0000256" key="1">
    <source>
        <dbReference type="ARBA" id="ARBA00004651"/>
    </source>
</evidence>
<keyword evidence="6" id="KW-0813">Transport</keyword>
<protein>
    <submittedName>
        <fullName evidence="9">MotA/TolQ/ExbB proton channel family protein</fullName>
    </submittedName>
</protein>
<keyword evidence="10" id="KW-1185">Reference proteome</keyword>
<sequence length="201" mass="21912">MLAIIRDAGWPIWPLLVTSVLTLALIIERLLSLRRERILPIGLLDEVLGLVRQRQVTVENVNRLEANSPLGKVLAAGLRSRKLPRERTQESLEYAGGVAAHDLGRYVGALGTIAAIAPLMGLFGTVVGMIEIFGAYSPTGSDPAQLARGISIALYNTGFGILIAIPAMVFYRYLRARIDAYVLDMEHAAWRLLDTIHGAEA</sequence>
<keyword evidence="3 7" id="KW-0812">Transmembrane</keyword>
<dbReference type="GO" id="GO:0005886">
    <property type="term" value="C:plasma membrane"/>
    <property type="evidence" value="ECO:0007669"/>
    <property type="project" value="UniProtKB-SubCell"/>
</dbReference>
<evidence type="ECO:0000256" key="2">
    <source>
        <dbReference type="ARBA" id="ARBA00022475"/>
    </source>
</evidence>
<comment type="subcellular location">
    <subcellularLocation>
        <location evidence="1">Cell membrane</location>
        <topology evidence="1">Multi-pass membrane protein</topology>
    </subcellularLocation>
    <subcellularLocation>
        <location evidence="6">Membrane</location>
        <topology evidence="6">Multi-pass membrane protein</topology>
    </subcellularLocation>
</comment>
<accession>A0A5C0B439</accession>
<keyword evidence="2" id="KW-1003">Cell membrane</keyword>
<evidence type="ECO:0000259" key="8">
    <source>
        <dbReference type="Pfam" id="PF01618"/>
    </source>
</evidence>
<evidence type="ECO:0000256" key="3">
    <source>
        <dbReference type="ARBA" id="ARBA00022692"/>
    </source>
</evidence>
<dbReference type="OrthoDB" id="4045at2"/>
<name>A0A5C0B439_9BURK</name>
<dbReference type="InterPro" id="IPR002898">
    <property type="entry name" value="MotA_ExbB_proton_chnl"/>
</dbReference>
<dbReference type="EMBL" id="CP043046">
    <property type="protein sequence ID" value="QEI07307.1"/>
    <property type="molecule type" value="Genomic_DNA"/>
</dbReference>
<reference evidence="9 10" key="1">
    <citation type="submission" date="2019-08" db="EMBL/GenBank/DDBJ databases">
        <title>Amphibian skin-associated Pigmentiphaga: genome sequence and occurrence across geography and hosts.</title>
        <authorList>
            <person name="Bletz M.C."/>
            <person name="Bunk B."/>
            <person name="Sproeer C."/>
            <person name="Biwer P."/>
            <person name="Reiter S."/>
            <person name="Rabemananjara F.C.E."/>
            <person name="Schulz S."/>
            <person name="Overmann J."/>
            <person name="Vences M."/>
        </authorList>
    </citation>
    <scope>NUCLEOTIDE SEQUENCE [LARGE SCALE GENOMIC DNA]</scope>
    <source>
        <strain evidence="9 10">Mada1488</strain>
    </source>
</reference>
<feature type="transmembrane region" description="Helical" evidence="7">
    <location>
        <begin position="12"/>
        <end position="31"/>
    </location>
</feature>
<keyword evidence="4 7" id="KW-1133">Transmembrane helix</keyword>
<gene>
    <name evidence="9" type="ORF">FXN63_16735</name>
</gene>
<dbReference type="KEGG" id="pacr:FXN63_16735"/>
<evidence type="ECO:0000313" key="9">
    <source>
        <dbReference type="EMBL" id="QEI07307.1"/>
    </source>
</evidence>
<keyword evidence="5 7" id="KW-0472">Membrane</keyword>
<comment type="similarity">
    <text evidence="6">Belongs to the exbB/tolQ family.</text>
</comment>
<organism evidence="9 10">
    <name type="scientific">Pigmentiphaga aceris</name>
    <dbReference type="NCBI Taxonomy" id="1940612"/>
    <lineage>
        <taxon>Bacteria</taxon>
        <taxon>Pseudomonadati</taxon>
        <taxon>Pseudomonadota</taxon>
        <taxon>Betaproteobacteria</taxon>
        <taxon>Burkholderiales</taxon>
        <taxon>Alcaligenaceae</taxon>
        <taxon>Pigmentiphaga</taxon>
    </lineage>
</organism>
<evidence type="ECO:0000256" key="5">
    <source>
        <dbReference type="ARBA" id="ARBA00023136"/>
    </source>
</evidence>
<evidence type="ECO:0000256" key="7">
    <source>
        <dbReference type="SAM" id="Phobius"/>
    </source>
</evidence>
<proteinExistence type="inferred from homology"/>
<dbReference type="PANTHER" id="PTHR30625">
    <property type="entry name" value="PROTEIN TOLQ"/>
    <property type="match status" value="1"/>
</dbReference>
<dbReference type="RefSeq" id="WP_148816354.1">
    <property type="nucleotide sequence ID" value="NZ_CP043046.1"/>
</dbReference>
<feature type="transmembrane region" description="Helical" evidence="7">
    <location>
        <begin position="106"/>
        <end position="130"/>
    </location>
</feature>
<feature type="domain" description="MotA/TolQ/ExbB proton channel" evidence="8">
    <location>
        <begin position="66"/>
        <end position="186"/>
    </location>
</feature>
<evidence type="ECO:0000256" key="6">
    <source>
        <dbReference type="RuleBase" id="RU004057"/>
    </source>
</evidence>
<dbReference type="Pfam" id="PF01618">
    <property type="entry name" value="MotA_ExbB"/>
    <property type="match status" value="1"/>
</dbReference>
<keyword evidence="6" id="KW-0653">Protein transport</keyword>
<dbReference type="PANTHER" id="PTHR30625:SF11">
    <property type="entry name" value="MOTA_TOLQ_EXBB PROTON CHANNEL DOMAIN-CONTAINING PROTEIN"/>
    <property type="match status" value="1"/>
</dbReference>